<dbReference type="SMART" id="SM00355">
    <property type="entry name" value="ZnF_C2H2"/>
    <property type="match status" value="2"/>
</dbReference>
<feature type="compositionally biased region" description="Low complexity" evidence="7">
    <location>
        <begin position="115"/>
        <end position="124"/>
    </location>
</feature>
<reference evidence="10" key="1">
    <citation type="submission" date="2021-03" db="EMBL/GenBank/DDBJ databases">
        <title>Comparative genomics and phylogenomic investigation of the class Geoglossomycetes provide insights into ecological specialization and systematics.</title>
        <authorList>
            <person name="Melie T."/>
            <person name="Pirro S."/>
            <person name="Miller A.N."/>
            <person name="Quandt A."/>
        </authorList>
    </citation>
    <scope>NUCLEOTIDE SEQUENCE</scope>
    <source>
        <strain evidence="10">CAQ_001_2017</strain>
    </source>
</reference>
<feature type="compositionally biased region" description="Polar residues" evidence="7">
    <location>
        <begin position="380"/>
        <end position="406"/>
    </location>
</feature>
<dbReference type="GO" id="GO:0005634">
    <property type="term" value="C:nucleus"/>
    <property type="evidence" value="ECO:0007669"/>
    <property type="project" value="UniProtKB-SubCell"/>
</dbReference>
<dbReference type="Proteomes" id="UP000750711">
    <property type="component" value="Unassembled WGS sequence"/>
</dbReference>
<keyword evidence="3 6" id="KW-0863">Zinc-finger</keyword>
<sequence>MGKKKRGHPDAEEILARPWCYYCERDFDDLKILISHQKAKHFKCERCGRRLNTAGGLSVHMNQVHKETLTTVENALPNRANLDVEIFGMEGIPEDILAAHNQRVLSQLQLAEAQRRAATGNPAPGSGGSAPKKTKFESPEELKKRLAEHKARIATQQTTGGSSGDVTPLGSQSPATGPNASVFQQAGSPVYPPPQPSYGTPSSNTNFPSYSPSFGQPQGPFPMQQSPYPLPQQGFNPGGPQYPPGHQFPQQQQYPQPANQSFPYAGQPGPSRHFGAVSPPLPFQQNHQPPPQAHTPPQSASLPQRPGNLPAPPGLPQRPAFGAPPVNVFQMRELHQTPNHAAQPGYGSGSGTTPIVYSGQGSPNSHPQGGWGQAQNGNGSWPNSGAQSPATPAIVNATNAQGNASVESPVPLSANASSVDELISGAARAADNAKARTVDQPGEKKIKKEKDRDKATKLVYSDNEVSPEEKMAMLPRYAFAPKDTGKLAVADTAPAVAGAASDPHGVSDVRN</sequence>
<keyword evidence="5" id="KW-0539">Nucleus</keyword>
<feature type="compositionally biased region" description="Low complexity" evidence="7">
    <location>
        <begin position="244"/>
        <end position="257"/>
    </location>
</feature>
<evidence type="ECO:0000313" key="11">
    <source>
        <dbReference type="Proteomes" id="UP000750711"/>
    </source>
</evidence>
<dbReference type="AlphaFoldDB" id="A0A9P8RT68"/>
<evidence type="ECO:0000256" key="3">
    <source>
        <dbReference type="ARBA" id="ARBA00022771"/>
    </source>
</evidence>
<feature type="compositionally biased region" description="Polar residues" evidence="7">
    <location>
        <begin position="197"/>
        <end position="210"/>
    </location>
</feature>
<feature type="domain" description="C2H2-type" evidence="8">
    <location>
        <begin position="42"/>
        <end position="65"/>
    </location>
</feature>
<protein>
    <submittedName>
        <fullName evidence="10">Uncharacterized protein</fullName>
    </submittedName>
</protein>
<evidence type="ECO:0000256" key="2">
    <source>
        <dbReference type="ARBA" id="ARBA00022723"/>
    </source>
</evidence>
<dbReference type="PROSITE" id="PS00028">
    <property type="entry name" value="ZINC_FINGER_C2H2_1"/>
    <property type="match status" value="1"/>
</dbReference>
<feature type="compositionally biased region" description="Polar residues" evidence="7">
    <location>
        <begin position="169"/>
        <end position="187"/>
    </location>
</feature>
<feature type="compositionally biased region" description="Low complexity" evidence="7">
    <location>
        <begin position="211"/>
        <end position="227"/>
    </location>
</feature>
<evidence type="ECO:0000256" key="7">
    <source>
        <dbReference type="SAM" id="MobiDB-lite"/>
    </source>
</evidence>
<dbReference type="SUPFAM" id="SSF57667">
    <property type="entry name" value="beta-beta-alpha zinc fingers"/>
    <property type="match status" value="1"/>
</dbReference>
<comment type="caution">
    <text evidence="10">The sequence shown here is derived from an EMBL/GenBank/DDBJ whole genome shotgun (WGS) entry which is preliminary data.</text>
</comment>
<evidence type="ECO:0000256" key="1">
    <source>
        <dbReference type="ARBA" id="ARBA00004123"/>
    </source>
</evidence>
<dbReference type="PROSITE" id="PS50157">
    <property type="entry name" value="ZINC_FINGER_C2H2_2"/>
    <property type="match status" value="1"/>
</dbReference>
<dbReference type="FunFam" id="3.30.160.60:FF:000354">
    <property type="entry name" value="C2H2 finger domain-containing protein"/>
    <property type="match status" value="1"/>
</dbReference>
<feature type="region of interest" description="Disordered" evidence="7">
    <location>
        <begin position="432"/>
        <end position="455"/>
    </location>
</feature>
<gene>
    <name evidence="10" type="ORF">GP486_001362</name>
</gene>
<evidence type="ECO:0000313" key="10">
    <source>
        <dbReference type="EMBL" id="KAH0565248.1"/>
    </source>
</evidence>
<evidence type="ECO:0000259" key="8">
    <source>
        <dbReference type="PROSITE" id="PS50157"/>
    </source>
</evidence>
<dbReference type="InterPro" id="IPR036236">
    <property type="entry name" value="Znf_C2H2_sf"/>
</dbReference>
<evidence type="ECO:0000256" key="4">
    <source>
        <dbReference type="ARBA" id="ARBA00022833"/>
    </source>
</evidence>
<dbReference type="GO" id="GO:0003677">
    <property type="term" value="F:DNA binding"/>
    <property type="evidence" value="ECO:0007669"/>
    <property type="project" value="InterPro"/>
</dbReference>
<dbReference type="PANTHER" id="PTHR23215">
    <property type="entry name" value="ZINC FINGER PROTEIN 207"/>
    <property type="match status" value="1"/>
</dbReference>
<dbReference type="InterPro" id="IPR003656">
    <property type="entry name" value="Znf_BED"/>
</dbReference>
<comment type="subcellular location">
    <subcellularLocation>
        <location evidence="1">Nucleus</location>
    </subcellularLocation>
</comment>
<accession>A0A9P8RT68</accession>
<dbReference type="InterPro" id="IPR013087">
    <property type="entry name" value="Znf_C2H2_type"/>
</dbReference>
<dbReference type="CDD" id="cd20908">
    <property type="entry name" value="SUF4-like"/>
    <property type="match status" value="1"/>
</dbReference>
<evidence type="ECO:0000256" key="5">
    <source>
        <dbReference type="ARBA" id="ARBA00023242"/>
    </source>
</evidence>
<evidence type="ECO:0000259" key="9">
    <source>
        <dbReference type="PROSITE" id="PS50808"/>
    </source>
</evidence>
<dbReference type="EMBL" id="JAGHQM010000118">
    <property type="protein sequence ID" value="KAH0565248.1"/>
    <property type="molecule type" value="Genomic_DNA"/>
</dbReference>
<feature type="compositionally biased region" description="Basic and acidic residues" evidence="7">
    <location>
        <begin position="134"/>
        <end position="151"/>
    </location>
</feature>
<dbReference type="GO" id="GO:0008270">
    <property type="term" value="F:zinc ion binding"/>
    <property type="evidence" value="ECO:0007669"/>
    <property type="project" value="UniProtKB-KW"/>
</dbReference>
<dbReference type="PANTHER" id="PTHR23215:SF0">
    <property type="entry name" value="BUB3-INTERACTING AND GLEBS MOTIF-CONTAINING PROTEIN ZNF207"/>
    <property type="match status" value="1"/>
</dbReference>
<proteinExistence type="predicted"/>
<feature type="region of interest" description="Disordered" evidence="7">
    <location>
        <begin position="115"/>
        <end position="412"/>
    </location>
</feature>
<dbReference type="PROSITE" id="PS50808">
    <property type="entry name" value="ZF_BED"/>
    <property type="match status" value="1"/>
</dbReference>
<feature type="compositionally biased region" description="Polar residues" evidence="7">
    <location>
        <begin position="351"/>
        <end position="367"/>
    </location>
</feature>
<keyword evidence="11" id="KW-1185">Reference proteome</keyword>
<organism evidence="10 11">
    <name type="scientific">Trichoglossum hirsutum</name>
    <dbReference type="NCBI Taxonomy" id="265104"/>
    <lineage>
        <taxon>Eukaryota</taxon>
        <taxon>Fungi</taxon>
        <taxon>Dikarya</taxon>
        <taxon>Ascomycota</taxon>
        <taxon>Pezizomycotina</taxon>
        <taxon>Geoglossomycetes</taxon>
        <taxon>Geoglossales</taxon>
        <taxon>Geoglossaceae</taxon>
        <taxon>Trichoglossum</taxon>
    </lineage>
</organism>
<keyword evidence="2" id="KW-0479">Metal-binding</keyword>
<evidence type="ECO:0000256" key="6">
    <source>
        <dbReference type="PROSITE-ProRule" id="PRU00042"/>
    </source>
</evidence>
<keyword evidence="4" id="KW-0862">Zinc</keyword>
<feature type="domain" description="BED-type" evidence="9">
    <location>
        <begin position="13"/>
        <end position="72"/>
    </location>
</feature>
<dbReference type="Gene3D" id="3.30.160.60">
    <property type="entry name" value="Classic Zinc Finger"/>
    <property type="match status" value="1"/>
</dbReference>
<name>A0A9P8RT68_9PEZI</name>